<sequence>MVSQATWPKTPSLLLMEVRWAQSRHHAGLSLLSSEKLGLLGLVGARAAPRSKSQVSSAKTHLLLKTVATEASVLDVRPYAVRQACLLPCWHKNCGLNHAHQVISVQ</sequence>
<dbReference type="EMBL" id="QXGB01004370">
    <property type="protein sequence ID" value="KAE9166488.1"/>
    <property type="molecule type" value="Genomic_DNA"/>
</dbReference>
<evidence type="ECO:0000313" key="7">
    <source>
        <dbReference type="Proteomes" id="UP000460718"/>
    </source>
</evidence>
<comment type="caution">
    <text evidence="3">The sequence shown here is derived from an EMBL/GenBank/DDBJ whole genome shotgun (WGS) entry which is preliminary data.</text>
</comment>
<evidence type="ECO:0000313" key="2">
    <source>
        <dbReference type="EMBL" id="KAE8966053.1"/>
    </source>
</evidence>
<dbReference type="EMBL" id="QXFY01004194">
    <property type="protein sequence ID" value="KAE9279063.1"/>
    <property type="molecule type" value="Genomic_DNA"/>
</dbReference>
<evidence type="ECO:0000313" key="3">
    <source>
        <dbReference type="EMBL" id="KAE9166488.1"/>
    </source>
</evidence>
<reference evidence="5 6" key="1">
    <citation type="submission" date="2018-08" db="EMBL/GenBank/DDBJ databases">
        <title>Genomic investigation of the strawberry pathogen Phytophthora fragariae indicates pathogenicity is determined by transcriptional variation in three key races.</title>
        <authorList>
            <person name="Adams T.M."/>
            <person name="Armitage A.D."/>
            <person name="Sobczyk M.K."/>
            <person name="Bates H.J."/>
            <person name="Dunwell J.M."/>
            <person name="Nellist C.F."/>
            <person name="Harrison R.J."/>
        </authorList>
    </citation>
    <scope>NUCLEOTIDE SEQUENCE [LARGE SCALE GENOMIC DNA]</scope>
    <source>
        <strain evidence="3 6">NOV-27</strain>
        <strain evidence="4 8">NOV-77</strain>
        <strain evidence="1 5">NOV-9</strain>
        <strain evidence="2 7">SCRP245</strain>
    </source>
</reference>
<organism evidence="3 6">
    <name type="scientific">Phytophthora fragariae</name>
    <dbReference type="NCBI Taxonomy" id="53985"/>
    <lineage>
        <taxon>Eukaryota</taxon>
        <taxon>Sar</taxon>
        <taxon>Stramenopiles</taxon>
        <taxon>Oomycota</taxon>
        <taxon>Peronosporomycetes</taxon>
        <taxon>Peronosporales</taxon>
        <taxon>Peronosporaceae</taxon>
        <taxon>Phytophthora</taxon>
    </lineage>
</organism>
<dbReference type="AlphaFoldDB" id="A0A6A3VFD0"/>
<evidence type="ECO:0000313" key="4">
    <source>
        <dbReference type="EMBL" id="KAE9279063.1"/>
    </source>
</evidence>
<accession>A0A6A3VFD0</accession>
<gene>
    <name evidence="3" type="ORF">PF005_g29183</name>
    <name evidence="4" type="ORF">PF008_g28463</name>
    <name evidence="1" type="ORF">PF009_g29538</name>
    <name evidence="2" type="ORF">PF011_g28073</name>
</gene>
<dbReference type="Proteomes" id="UP000429523">
    <property type="component" value="Unassembled WGS sequence"/>
</dbReference>
<evidence type="ECO:0000313" key="8">
    <source>
        <dbReference type="Proteomes" id="UP000486351"/>
    </source>
</evidence>
<evidence type="ECO:0000313" key="6">
    <source>
        <dbReference type="Proteomes" id="UP000433483"/>
    </source>
</evidence>
<proteinExistence type="predicted"/>
<name>A0A6A3VFD0_9STRA</name>
<protein>
    <submittedName>
        <fullName evidence="3">Uncharacterized protein</fullName>
    </submittedName>
</protein>
<dbReference type="EMBL" id="QXGF01004188">
    <property type="protein sequence ID" value="KAE8920164.1"/>
    <property type="molecule type" value="Genomic_DNA"/>
</dbReference>
<dbReference type="Proteomes" id="UP000486351">
    <property type="component" value="Unassembled WGS sequence"/>
</dbReference>
<keyword evidence="6" id="KW-1185">Reference proteome</keyword>
<dbReference type="Proteomes" id="UP000460718">
    <property type="component" value="Unassembled WGS sequence"/>
</dbReference>
<dbReference type="EMBL" id="QXFW01004356">
    <property type="protein sequence ID" value="KAE8966053.1"/>
    <property type="molecule type" value="Genomic_DNA"/>
</dbReference>
<evidence type="ECO:0000313" key="1">
    <source>
        <dbReference type="EMBL" id="KAE8920164.1"/>
    </source>
</evidence>
<dbReference type="Proteomes" id="UP000433483">
    <property type="component" value="Unassembled WGS sequence"/>
</dbReference>
<evidence type="ECO:0000313" key="5">
    <source>
        <dbReference type="Proteomes" id="UP000429523"/>
    </source>
</evidence>